<dbReference type="GO" id="GO:0019509">
    <property type="term" value="P:L-methionine salvage from methylthioadenosine"/>
    <property type="evidence" value="ECO:0007669"/>
    <property type="project" value="UniProtKB-UniRule"/>
</dbReference>
<dbReference type="Pfam" id="PF00596">
    <property type="entry name" value="Aldolase_II"/>
    <property type="match status" value="1"/>
</dbReference>
<evidence type="ECO:0000313" key="9">
    <source>
        <dbReference type="Proteomes" id="UP000074119"/>
    </source>
</evidence>
<keyword evidence="2 6" id="KW-0479">Metal-binding</keyword>
<dbReference type="EC" id="4.2.1.109" evidence="6"/>
<dbReference type="NCBIfam" id="TIGR03328">
    <property type="entry name" value="salvage_mtnB"/>
    <property type="match status" value="1"/>
</dbReference>
<evidence type="ECO:0000313" key="8">
    <source>
        <dbReference type="EMBL" id="AMO67657.1"/>
    </source>
</evidence>
<comment type="similarity">
    <text evidence="6">Belongs to the aldolase class II family. MtnB subfamily.</text>
</comment>
<dbReference type="EMBL" id="CP014544">
    <property type="protein sequence ID" value="AMO67657.1"/>
    <property type="molecule type" value="Genomic_DNA"/>
</dbReference>
<protein>
    <recommendedName>
        <fullName evidence="6">Methylthioribulose-1-phosphate dehydratase</fullName>
        <shortName evidence="6">MTRu-1-P dehydratase</shortName>
        <ecNumber evidence="6">4.2.1.109</ecNumber>
    </recommendedName>
</protein>
<evidence type="ECO:0000256" key="1">
    <source>
        <dbReference type="ARBA" id="ARBA00022605"/>
    </source>
</evidence>
<organism evidence="8 9">
    <name type="scientific">Zhongshania aliphaticivorans</name>
    <dbReference type="NCBI Taxonomy" id="1470434"/>
    <lineage>
        <taxon>Bacteria</taxon>
        <taxon>Pseudomonadati</taxon>
        <taxon>Pseudomonadota</taxon>
        <taxon>Gammaproteobacteria</taxon>
        <taxon>Cellvibrionales</taxon>
        <taxon>Spongiibacteraceae</taxon>
        <taxon>Zhongshania</taxon>
    </lineage>
</organism>
<accession>A0A127M349</accession>
<proteinExistence type="inferred from homology"/>
<feature type="domain" description="Class II aldolase/adducin N-terminal" evidence="7">
    <location>
        <begin position="12"/>
        <end position="200"/>
    </location>
</feature>
<dbReference type="PANTHER" id="PTHR10640">
    <property type="entry name" value="METHYLTHIORIBULOSE-1-PHOSPHATE DEHYDRATASE"/>
    <property type="match status" value="1"/>
</dbReference>
<dbReference type="SUPFAM" id="SSF53639">
    <property type="entry name" value="AraD/HMP-PK domain-like"/>
    <property type="match status" value="1"/>
</dbReference>
<dbReference type="KEGG" id="zal:AZF00_04805"/>
<dbReference type="Proteomes" id="UP000074119">
    <property type="component" value="Chromosome"/>
</dbReference>
<dbReference type="STRING" id="1470434.AZF00_04805"/>
<dbReference type="PANTHER" id="PTHR10640:SF7">
    <property type="entry name" value="METHYLTHIORIBULOSE-1-PHOSPHATE DEHYDRATASE"/>
    <property type="match status" value="1"/>
</dbReference>
<comment type="pathway">
    <text evidence="6">Amino-acid biosynthesis; L-methionine biosynthesis via salvage pathway; L-methionine from S-methyl-5-thio-alpha-D-ribose 1-phosphate: step 2/6.</text>
</comment>
<feature type="binding site" evidence="6">
    <location>
        <position position="99"/>
    </location>
    <ligand>
        <name>Zn(2+)</name>
        <dbReference type="ChEBI" id="CHEBI:29105"/>
    </ligand>
</feature>
<name>A0A127M349_9GAMM</name>
<dbReference type="Gene3D" id="3.40.225.10">
    <property type="entry name" value="Class II aldolase/adducin N-terminal domain"/>
    <property type="match status" value="1"/>
</dbReference>
<dbReference type="GO" id="GO:0008270">
    <property type="term" value="F:zinc ion binding"/>
    <property type="evidence" value="ECO:0007669"/>
    <property type="project" value="UniProtKB-UniRule"/>
</dbReference>
<dbReference type="GO" id="GO:0005737">
    <property type="term" value="C:cytoplasm"/>
    <property type="evidence" value="ECO:0007669"/>
    <property type="project" value="UniProtKB-UniRule"/>
</dbReference>
<dbReference type="RefSeq" id="WP_008246372.1">
    <property type="nucleotide sequence ID" value="NZ_CP014544.1"/>
</dbReference>
<dbReference type="InterPro" id="IPR017714">
    <property type="entry name" value="MethylthioRu-1-P_deHdtase_MtnB"/>
</dbReference>
<comment type="cofactor">
    <cofactor evidence="6">
        <name>Zn(2+)</name>
        <dbReference type="ChEBI" id="CHEBI:29105"/>
    </cofactor>
    <text evidence="6">Binds 1 zinc ion per subunit.</text>
</comment>
<evidence type="ECO:0000256" key="4">
    <source>
        <dbReference type="ARBA" id="ARBA00023167"/>
    </source>
</evidence>
<evidence type="ECO:0000256" key="6">
    <source>
        <dbReference type="HAMAP-Rule" id="MF_01677"/>
    </source>
</evidence>
<keyword evidence="5 6" id="KW-0456">Lyase</keyword>
<dbReference type="InterPro" id="IPR001303">
    <property type="entry name" value="Aldolase_II/adducin_N"/>
</dbReference>
<dbReference type="AlphaFoldDB" id="A0A127M349"/>
<evidence type="ECO:0000259" key="7">
    <source>
        <dbReference type="SMART" id="SM01007"/>
    </source>
</evidence>
<dbReference type="SMART" id="SM01007">
    <property type="entry name" value="Aldolase_II"/>
    <property type="match status" value="1"/>
</dbReference>
<sequence length="207" mass="22661">MIDSKYFYQQAVALAAAGDELYRRGWVPATSGNFSCRLNAESAIVTASGNHKGRLSPSDFIAVDLRAKPISSGKPSAETALHTQLYARFAHIGAVLHCHSPAATVLSMALANSPELVLENYELLKAFDGVDTHATRVSIPIFANTQDIDALAVEADQYLAEHPLCPAYLIRGHGVYCWGKDLDACMRNLEAVDFLLHCELERMRLSR</sequence>
<dbReference type="InterPro" id="IPR036409">
    <property type="entry name" value="Aldolase_II/adducin_N_sf"/>
</dbReference>
<dbReference type="NCBIfam" id="NF006672">
    <property type="entry name" value="PRK09220.1"/>
    <property type="match status" value="1"/>
</dbReference>
<comment type="function">
    <text evidence="6">Catalyzes the dehydration of methylthioribulose-1-phosphate (MTRu-1-P) into 2,3-diketo-5-methylthiopentyl-1-phosphate (DK-MTP-1-P).</text>
</comment>
<evidence type="ECO:0000256" key="5">
    <source>
        <dbReference type="ARBA" id="ARBA00023239"/>
    </source>
</evidence>
<keyword evidence="4 6" id="KW-0486">Methionine biosynthesis</keyword>
<dbReference type="HAMAP" id="MF_01677">
    <property type="entry name" value="Salvage_MtnB"/>
    <property type="match status" value="1"/>
</dbReference>
<feature type="binding site" evidence="6">
    <location>
        <position position="97"/>
    </location>
    <ligand>
        <name>Zn(2+)</name>
        <dbReference type="ChEBI" id="CHEBI:29105"/>
    </ligand>
</feature>
<gene>
    <name evidence="6" type="primary">mtnB</name>
    <name evidence="8" type="ORF">AZF00_04805</name>
</gene>
<dbReference type="UniPathway" id="UPA00904">
    <property type="reaction ID" value="UER00875"/>
</dbReference>
<comment type="catalytic activity">
    <reaction evidence="6">
        <text>5-(methylsulfanyl)-D-ribulose 1-phosphate = 5-methylsulfanyl-2,3-dioxopentyl phosphate + H2O</text>
        <dbReference type="Rhea" id="RHEA:15549"/>
        <dbReference type="ChEBI" id="CHEBI:15377"/>
        <dbReference type="ChEBI" id="CHEBI:58548"/>
        <dbReference type="ChEBI" id="CHEBI:58828"/>
        <dbReference type="EC" id="4.2.1.109"/>
    </reaction>
</comment>
<keyword evidence="3 6" id="KW-0862">Zinc</keyword>
<evidence type="ECO:0000256" key="2">
    <source>
        <dbReference type="ARBA" id="ARBA00022723"/>
    </source>
</evidence>
<dbReference type="GO" id="GO:0005996">
    <property type="term" value="P:monosaccharide metabolic process"/>
    <property type="evidence" value="ECO:0007669"/>
    <property type="project" value="UniProtKB-ARBA"/>
</dbReference>
<dbReference type="GO" id="GO:0046570">
    <property type="term" value="F:methylthioribulose 1-phosphate dehydratase activity"/>
    <property type="evidence" value="ECO:0007669"/>
    <property type="project" value="UniProtKB-UniRule"/>
</dbReference>
<reference evidence="8 9" key="1">
    <citation type="submission" date="2015-12" db="EMBL/GenBank/DDBJ databases">
        <authorList>
            <person name="Shamseldin A."/>
            <person name="Moawad H."/>
            <person name="Abd El-Rahim W.M."/>
            <person name="Sadowsky M.J."/>
        </authorList>
    </citation>
    <scope>NUCLEOTIDE SEQUENCE [LARGE SCALE GENOMIC DNA]</scope>
    <source>
        <strain evidence="8 9">SM2</strain>
    </source>
</reference>
<keyword evidence="1 6" id="KW-0028">Amino-acid biosynthesis</keyword>
<evidence type="ECO:0000256" key="3">
    <source>
        <dbReference type="ARBA" id="ARBA00022833"/>
    </source>
</evidence>